<keyword evidence="3" id="KW-1185">Reference proteome</keyword>
<reference evidence="2" key="1">
    <citation type="submission" date="2022-12" db="EMBL/GenBank/DDBJ databases">
        <title>Bacterial isolates from different developmental stages of Nematostella vectensis.</title>
        <authorList>
            <person name="Fraune S."/>
        </authorList>
    </citation>
    <scope>NUCLEOTIDE SEQUENCE</scope>
    <source>
        <strain evidence="2">G21632-S1</strain>
    </source>
</reference>
<name>A0ABT4LQ45_9PROT</name>
<dbReference type="InterPro" id="IPR023210">
    <property type="entry name" value="NADP_OxRdtase_dom"/>
</dbReference>
<comment type="caution">
    <text evidence="2">The sequence shown here is derived from an EMBL/GenBank/DDBJ whole genome shotgun (WGS) entry which is preliminary data.</text>
</comment>
<accession>A0ABT4LQ45</accession>
<dbReference type="InterPro" id="IPR036812">
    <property type="entry name" value="NAD(P)_OxRdtase_dom_sf"/>
</dbReference>
<dbReference type="RefSeq" id="WP_269400653.1">
    <property type="nucleotide sequence ID" value="NZ_JAPWGW010000001.1"/>
</dbReference>
<dbReference type="SUPFAM" id="SSF51430">
    <property type="entry name" value="NAD(P)-linked oxidoreductase"/>
    <property type="match status" value="1"/>
</dbReference>
<evidence type="ECO:0000313" key="3">
    <source>
        <dbReference type="Proteomes" id="UP001083770"/>
    </source>
</evidence>
<proteinExistence type="predicted"/>
<organism evidence="2 3">
    <name type="scientific">Henriciella marina</name>
    <dbReference type="NCBI Taxonomy" id="453851"/>
    <lineage>
        <taxon>Bacteria</taxon>
        <taxon>Pseudomonadati</taxon>
        <taxon>Pseudomonadota</taxon>
        <taxon>Alphaproteobacteria</taxon>
        <taxon>Hyphomonadales</taxon>
        <taxon>Hyphomonadaceae</taxon>
        <taxon>Henriciella</taxon>
    </lineage>
</organism>
<dbReference type="PANTHER" id="PTHR42686">
    <property type="entry name" value="GH17980P-RELATED"/>
    <property type="match status" value="1"/>
</dbReference>
<dbReference type="Pfam" id="PF00248">
    <property type="entry name" value="Aldo_ket_red"/>
    <property type="match status" value="1"/>
</dbReference>
<feature type="domain" description="NADP-dependent oxidoreductase" evidence="1">
    <location>
        <begin position="17"/>
        <end position="320"/>
    </location>
</feature>
<dbReference type="InterPro" id="IPR020471">
    <property type="entry name" value="AKR"/>
</dbReference>
<dbReference type="Proteomes" id="UP001083770">
    <property type="component" value="Unassembled WGS sequence"/>
</dbReference>
<gene>
    <name evidence="2" type="ORF">O4G74_00160</name>
</gene>
<protein>
    <submittedName>
        <fullName evidence="2">Aldo/keto reductase</fullName>
    </submittedName>
</protein>
<dbReference type="Gene3D" id="3.20.20.100">
    <property type="entry name" value="NADP-dependent oxidoreductase domain"/>
    <property type="match status" value="1"/>
</dbReference>
<dbReference type="EMBL" id="JAPWGW010000001">
    <property type="protein sequence ID" value="MCZ4296458.1"/>
    <property type="molecule type" value="Genomic_DNA"/>
</dbReference>
<evidence type="ECO:0000259" key="1">
    <source>
        <dbReference type="Pfam" id="PF00248"/>
    </source>
</evidence>
<sequence>MTRPAEPFAPVDLPRFGLGAAGLGNLYSEVSEAEALDALLAAREIGLDLIDTSPFYGHGLSEQRIGDCLAQTDWHPSLSTKVGRVLEPTGETPVPDNGFASPAPFIPRFDYSAAGIRDAFAGSKARLGVDRVDTLLLHDIGRQTHGDAHEDTLRQALDEALPEMAAMKAEGLTRRIGLGVNEVEVCAEVIDQFELDCLLIAGRYTLLEHEESLPFLDTCHQRGIEVMIGGAFNSGLLAAEPDQPLHYNYDTAPDWAVERTARLRHICDSFGIPLPAAALQFCAAHPAVTTVLAGARTGKEVRQIAEWAQMGIDPDMWVALRKNDLIADNAPVPS</sequence>
<evidence type="ECO:0000313" key="2">
    <source>
        <dbReference type="EMBL" id="MCZ4296458.1"/>
    </source>
</evidence>
<dbReference type="PANTHER" id="PTHR42686:SF1">
    <property type="entry name" value="GH17980P-RELATED"/>
    <property type="match status" value="1"/>
</dbReference>